<evidence type="ECO:0000313" key="13">
    <source>
        <dbReference type="EMBL" id="PFH55604.1"/>
    </source>
</evidence>
<evidence type="ECO:0000256" key="8">
    <source>
        <dbReference type="ARBA" id="ARBA00023134"/>
    </source>
</evidence>
<dbReference type="GO" id="GO:0005789">
    <property type="term" value="C:endoplasmic reticulum membrane"/>
    <property type="evidence" value="ECO:0007669"/>
    <property type="project" value="UniProtKB-SubCell"/>
</dbReference>
<dbReference type="Pfam" id="PF09439">
    <property type="entry name" value="SRPRB"/>
    <property type="match status" value="1"/>
</dbReference>
<sequence length="374" mass="39961">MYIDNLCRGDQKSRIQRSRQSSNQKNSTRDVGLGLVRTRTVSSPTPRDTHPTPGCSFSLAGLEQPLQRQARTGIDTTMTSFARLVEALMTPSLPVLILGLLIVIGAPVLLHLLVVSSSAAYTVPPSVVLVGPDGAGKTALTTLLERGSLGRGSIQGAAKTHTSQTCHAVELNASTDSSSRRSFRNHDDASGTHTKFLLVDTPGHPKLRNAAMGSLGRERRLRAIVFLVDAAALAEQDALAPTAAYLYDLLLFLQRRAAAAAKPSARIAVPVLIAANKMDLFTALPAAGVRSRLESEMSGIRASRSKGLLDSGVGMDDVGTEDAWLGEFGSGDFSFEQMREFDIDVDVIGGSVMGHGAEGPDVDGWWWWMAQRVS</sequence>
<proteinExistence type="inferred from homology"/>
<organism evidence="13 14">
    <name type="scientific">Ophiocordyceps unilateralis</name>
    <name type="common">Zombie-ant fungus</name>
    <name type="synonym">Torrubia unilateralis</name>
    <dbReference type="NCBI Taxonomy" id="268505"/>
    <lineage>
        <taxon>Eukaryota</taxon>
        <taxon>Fungi</taxon>
        <taxon>Dikarya</taxon>
        <taxon>Ascomycota</taxon>
        <taxon>Pezizomycotina</taxon>
        <taxon>Sordariomycetes</taxon>
        <taxon>Hypocreomycetidae</taxon>
        <taxon>Hypocreales</taxon>
        <taxon>Ophiocordycipitaceae</taxon>
        <taxon>Ophiocordyceps</taxon>
    </lineage>
</organism>
<dbReference type="EMBL" id="LAZP02000838">
    <property type="protein sequence ID" value="PFH55604.1"/>
    <property type="molecule type" value="Genomic_DNA"/>
</dbReference>
<feature type="region of interest" description="Disordered" evidence="11">
    <location>
        <begin position="1"/>
        <end position="54"/>
    </location>
</feature>
<evidence type="ECO:0000256" key="1">
    <source>
        <dbReference type="ARBA" id="ARBA00004389"/>
    </source>
</evidence>
<evidence type="ECO:0000256" key="5">
    <source>
        <dbReference type="ARBA" id="ARBA00022741"/>
    </source>
</evidence>
<evidence type="ECO:0000256" key="4">
    <source>
        <dbReference type="ARBA" id="ARBA00022692"/>
    </source>
</evidence>
<dbReference type="GO" id="GO:0005525">
    <property type="term" value="F:GTP binding"/>
    <property type="evidence" value="ECO:0007669"/>
    <property type="project" value="UniProtKB-KW"/>
</dbReference>
<keyword evidence="4 12" id="KW-0812">Transmembrane</keyword>
<dbReference type="InterPro" id="IPR027417">
    <property type="entry name" value="P-loop_NTPase"/>
</dbReference>
<comment type="subcellular location">
    <subcellularLocation>
        <location evidence="1">Endoplasmic reticulum membrane</location>
        <topology evidence="1">Single-pass membrane protein</topology>
    </subcellularLocation>
</comment>
<dbReference type="AlphaFoldDB" id="A0A2A9P352"/>
<dbReference type="Proteomes" id="UP000037136">
    <property type="component" value="Unassembled WGS sequence"/>
</dbReference>
<evidence type="ECO:0000256" key="12">
    <source>
        <dbReference type="SAM" id="Phobius"/>
    </source>
</evidence>
<comment type="similarity">
    <text evidence="2">Belongs to the SRP receptor beta subunit family.</text>
</comment>
<evidence type="ECO:0000313" key="14">
    <source>
        <dbReference type="Proteomes" id="UP000037136"/>
    </source>
</evidence>
<evidence type="ECO:0000256" key="9">
    <source>
        <dbReference type="ARBA" id="ARBA00023136"/>
    </source>
</evidence>
<keyword evidence="5" id="KW-0547">Nucleotide-binding</keyword>
<name>A0A2A9P352_OPHUN</name>
<dbReference type="SUPFAM" id="SSF52540">
    <property type="entry name" value="P-loop containing nucleoside triphosphate hydrolases"/>
    <property type="match status" value="1"/>
</dbReference>
<keyword evidence="10" id="KW-0675">Receptor</keyword>
<feature type="transmembrane region" description="Helical" evidence="12">
    <location>
        <begin position="93"/>
        <end position="114"/>
    </location>
</feature>
<keyword evidence="9 12" id="KW-0472">Membrane</keyword>
<keyword evidence="6" id="KW-0256">Endoplasmic reticulum</keyword>
<accession>A0A2A9P352</accession>
<dbReference type="Gene3D" id="3.40.50.300">
    <property type="entry name" value="P-loop containing nucleotide triphosphate hydrolases"/>
    <property type="match status" value="1"/>
</dbReference>
<evidence type="ECO:0000256" key="10">
    <source>
        <dbReference type="ARBA" id="ARBA00023170"/>
    </source>
</evidence>
<reference evidence="13 14" key="2">
    <citation type="journal article" date="2017" name="Sci. Rep.">
        <title>Ant-infecting Ophiocordyceps genomes reveal a high diversity of potential behavioral manipulation genes and a possible major role for enterotoxins.</title>
        <authorList>
            <person name="de Bekker C."/>
            <person name="Ohm R.A."/>
            <person name="Evans H.C."/>
            <person name="Brachmann A."/>
            <person name="Hughes D.P."/>
        </authorList>
    </citation>
    <scope>NUCLEOTIDE SEQUENCE [LARGE SCALE GENOMIC DNA]</scope>
    <source>
        <strain evidence="13 14">SC16a</strain>
    </source>
</reference>
<evidence type="ECO:0000256" key="7">
    <source>
        <dbReference type="ARBA" id="ARBA00022989"/>
    </source>
</evidence>
<dbReference type="InterPro" id="IPR019009">
    <property type="entry name" value="SRP_receptor_beta_su"/>
</dbReference>
<gene>
    <name evidence="13" type="ORF">XA68_17956</name>
</gene>
<protein>
    <recommendedName>
        <fullName evidence="3">Signal recognition particle receptor subunit beta</fullName>
    </recommendedName>
</protein>
<comment type="caution">
    <text evidence="13">The sequence shown here is derived from an EMBL/GenBank/DDBJ whole genome shotgun (WGS) entry which is preliminary data.</text>
</comment>
<evidence type="ECO:0000256" key="6">
    <source>
        <dbReference type="ARBA" id="ARBA00022824"/>
    </source>
</evidence>
<keyword evidence="8" id="KW-0342">GTP-binding</keyword>
<evidence type="ECO:0000256" key="2">
    <source>
        <dbReference type="ARBA" id="ARBA00005619"/>
    </source>
</evidence>
<keyword evidence="7 12" id="KW-1133">Transmembrane helix</keyword>
<evidence type="ECO:0000256" key="11">
    <source>
        <dbReference type="SAM" id="MobiDB-lite"/>
    </source>
</evidence>
<dbReference type="OrthoDB" id="41266at2759"/>
<reference evidence="13 14" key="1">
    <citation type="journal article" date="2015" name="BMC Genomics">
        <title>Gene expression during zombie ant biting behavior reflects the complexity underlying fungal parasitic behavioral manipulation.</title>
        <authorList>
            <person name="de Bekker C."/>
            <person name="Ohm R.A."/>
            <person name="Loreto R.G."/>
            <person name="Sebastian A."/>
            <person name="Albert I."/>
            <person name="Merrow M."/>
            <person name="Brachmann A."/>
            <person name="Hughes D.P."/>
        </authorList>
    </citation>
    <scope>NUCLEOTIDE SEQUENCE [LARGE SCALE GENOMIC DNA]</scope>
    <source>
        <strain evidence="13 14">SC16a</strain>
    </source>
</reference>
<dbReference type="STRING" id="268505.A0A2A9P352"/>
<keyword evidence="14" id="KW-1185">Reference proteome</keyword>
<evidence type="ECO:0000256" key="3">
    <source>
        <dbReference type="ARBA" id="ARBA00020256"/>
    </source>
</evidence>